<feature type="compositionally biased region" description="Acidic residues" evidence="1">
    <location>
        <begin position="334"/>
        <end position="354"/>
    </location>
</feature>
<feature type="compositionally biased region" description="Low complexity" evidence="1">
    <location>
        <begin position="297"/>
        <end position="312"/>
    </location>
</feature>
<dbReference type="RefSeq" id="XP_011130429.1">
    <property type="nucleotide sequence ID" value="XM_011132127.1"/>
</dbReference>
<evidence type="ECO:0000256" key="1">
    <source>
        <dbReference type="SAM" id="MobiDB-lite"/>
    </source>
</evidence>
<dbReference type="VEuPathDB" id="CryptoDB:GNI_074220"/>
<dbReference type="EMBL" id="AFNH02000556">
    <property type="protein sequence ID" value="EZG66896.1"/>
    <property type="molecule type" value="Genomic_DNA"/>
</dbReference>
<dbReference type="GeneID" id="22912714"/>
<reference evidence="2" key="1">
    <citation type="submission" date="2013-12" db="EMBL/GenBank/DDBJ databases">
        <authorList>
            <person name="Omoto C.K."/>
            <person name="Sibley D."/>
            <person name="Venepally P."/>
            <person name="Hadjithomas M."/>
            <person name="Karamycheva S."/>
            <person name="Brunk B."/>
            <person name="Roos D."/>
            <person name="Caler E."/>
            <person name="Lorenzi H."/>
        </authorList>
    </citation>
    <scope>NUCLEOTIDE SEQUENCE</scope>
</reference>
<gene>
    <name evidence="2" type="ORF">GNI_074220</name>
</gene>
<proteinExistence type="predicted"/>
<dbReference type="AlphaFoldDB" id="A0A023B6Z8"/>
<sequence>MLRTGRLMLRDVEDVEKRWMLEYWRPLGRKEYDVLASRVERGPGVEQGPGANLAVSNLLTRTRDVKVGREGSSSGTMTEASNPQVLDQSPWPVYVPTLSVLTWLAKRHRRRTRPSVFNDKFLAYRALHDSIPEPVWWRMRTVGLEHFARCALAYVELGAIISYYYLSPYGLVGSDVGKYVAKQLRSNLGSRKPRNWIVGCLLQHAQAPLEKLIEFCTAQLEFNPAPPVQNNRQLECIKRSASYFARRGTCPKKLLRNNLRNLPTVTIAEFALIKSVSVDGKSIATTPARSPSKARRQTNAATNAAGTRATGTGAEEPAIKMGFEAVYIKEEPWDEEPWGEEPWGEEPWDEEPWDEEPHKMAGPGAEEPETMMDFEAACIKEEPQDEPAQAQFEMVRPKIEEVYVRGEPEKIVKRFRRVVEG</sequence>
<organism evidence="2 3">
    <name type="scientific">Gregarina niphandrodes</name>
    <name type="common">Septate eugregarine</name>
    <dbReference type="NCBI Taxonomy" id="110365"/>
    <lineage>
        <taxon>Eukaryota</taxon>
        <taxon>Sar</taxon>
        <taxon>Alveolata</taxon>
        <taxon>Apicomplexa</taxon>
        <taxon>Conoidasida</taxon>
        <taxon>Gregarinasina</taxon>
        <taxon>Eugregarinorida</taxon>
        <taxon>Gregarinidae</taxon>
        <taxon>Gregarina</taxon>
    </lineage>
</organism>
<protein>
    <submittedName>
        <fullName evidence="2">Uncharacterized protein</fullName>
    </submittedName>
</protein>
<feature type="region of interest" description="Disordered" evidence="1">
    <location>
        <begin position="334"/>
        <end position="366"/>
    </location>
</feature>
<evidence type="ECO:0000313" key="3">
    <source>
        <dbReference type="Proteomes" id="UP000019763"/>
    </source>
</evidence>
<keyword evidence="3" id="KW-1185">Reference proteome</keyword>
<name>A0A023B6Z8_GRENI</name>
<evidence type="ECO:0000313" key="2">
    <source>
        <dbReference type="EMBL" id="EZG66896.1"/>
    </source>
</evidence>
<dbReference type="Proteomes" id="UP000019763">
    <property type="component" value="Unassembled WGS sequence"/>
</dbReference>
<feature type="region of interest" description="Disordered" evidence="1">
    <location>
        <begin position="283"/>
        <end position="312"/>
    </location>
</feature>
<accession>A0A023B6Z8</accession>
<comment type="caution">
    <text evidence="2">The sequence shown here is derived from an EMBL/GenBank/DDBJ whole genome shotgun (WGS) entry which is preliminary data.</text>
</comment>